<dbReference type="CDD" id="cd01335">
    <property type="entry name" value="Radical_SAM"/>
    <property type="match status" value="1"/>
</dbReference>
<keyword evidence="8 12" id="KW-0342">GTP-binding</keyword>
<feature type="binding site" evidence="12">
    <location>
        <position position="189"/>
    </location>
    <ligand>
        <name>S-adenosyl-L-methionine</name>
        <dbReference type="ChEBI" id="CHEBI:59789"/>
    </ligand>
</feature>
<dbReference type="EMBL" id="FUXM01000004">
    <property type="protein sequence ID" value="SJZ65599.1"/>
    <property type="molecule type" value="Genomic_DNA"/>
</dbReference>
<dbReference type="CDD" id="cd21117">
    <property type="entry name" value="Twitch_MoaA"/>
    <property type="match status" value="1"/>
</dbReference>
<dbReference type="GO" id="GO:1904047">
    <property type="term" value="F:S-adenosyl-L-methionine binding"/>
    <property type="evidence" value="ECO:0007669"/>
    <property type="project" value="UniProtKB-UniRule"/>
</dbReference>
<feature type="binding site" evidence="12">
    <location>
        <position position="94"/>
    </location>
    <ligand>
        <name>GTP</name>
        <dbReference type="ChEBI" id="CHEBI:37565"/>
    </ligand>
</feature>
<evidence type="ECO:0000256" key="12">
    <source>
        <dbReference type="HAMAP-Rule" id="MF_01225"/>
    </source>
</evidence>
<dbReference type="GO" id="GO:0061798">
    <property type="term" value="F:GTP 3',8'-cyclase activity"/>
    <property type="evidence" value="ECO:0007669"/>
    <property type="project" value="UniProtKB-UniRule"/>
</dbReference>
<feature type="domain" description="Radical SAM core" evidence="13">
    <location>
        <begin position="4"/>
        <end position="229"/>
    </location>
</feature>
<evidence type="ECO:0000313" key="14">
    <source>
        <dbReference type="EMBL" id="SJZ65599.1"/>
    </source>
</evidence>
<dbReference type="SUPFAM" id="SSF102114">
    <property type="entry name" value="Radical SAM enzymes"/>
    <property type="match status" value="1"/>
</dbReference>
<dbReference type="Proteomes" id="UP000189933">
    <property type="component" value="Unassembled WGS sequence"/>
</dbReference>
<feature type="binding site" evidence="12">
    <location>
        <begin position="258"/>
        <end position="260"/>
    </location>
    <ligand>
        <name>GTP</name>
        <dbReference type="ChEBI" id="CHEBI:37565"/>
    </ligand>
</feature>
<evidence type="ECO:0000256" key="3">
    <source>
        <dbReference type="ARBA" id="ARBA00022691"/>
    </source>
</evidence>
<feature type="binding site" evidence="12">
    <location>
        <position position="155"/>
    </location>
    <ligand>
        <name>GTP</name>
        <dbReference type="ChEBI" id="CHEBI:37565"/>
    </ligand>
</feature>
<proteinExistence type="inferred from homology"/>
<feature type="binding site" evidence="12">
    <location>
        <position position="24"/>
    </location>
    <ligand>
        <name>[4Fe-4S] cluster</name>
        <dbReference type="ChEBI" id="CHEBI:49883"/>
        <label>1</label>
        <note>4Fe-4S-S-AdoMet</note>
    </ligand>
</feature>
<dbReference type="SMART" id="SM00729">
    <property type="entry name" value="Elp3"/>
    <property type="match status" value="1"/>
</dbReference>
<evidence type="ECO:0000313" key="15">
    <source>
        <dbReference type="Proteomes" id="UP000189933"/>
    </source>
</evidence>
<evidence type="ECO:0000259" key="13">
    <source>
        <dbReference type="PROSITE" id="PS51918"/>
    </source>
</evidence>
<dbReference type="GO" id="GO:0051539">
    <property type="term" value="F:4 iron, 4 sulfur cluster binding"/>
    <property type="evidence" value="ECO:0007669"/>
    <property type="project" value="UniProtKB-UniRule"/>
</dbReference>
<dbReference type="PANTHER" id="PTHR22960:SF0">
    <property type="entry name" value="MOLYBDENUM COFACTOR BIOSYNTHESIS PROTEIN 1"/>
    <property type="match status" value="1"/>
</dbReference>
<evidence type="ECO:0000256" key="2">
    <source>
        <dbReference type="ARBA" id="ARBA00022485"/>
    </source>
</evidence>
<comment type="cofactor">
    <cofactor evidence="12">
        <name>[4Fe-4S] cluster</name>
        <dbReference type="ChEBI" id="CHEBI:49883"/>
    </cofactor>
    <text evidence="12">Binds 2 [4Fe-4S] clusters. Binds 1 [4Fe-4S] cluster coordinated with 3 cysteines and an exchangeable S-adenosyl-L-methionine and 1 [4Fe-4S] cluster coordinated with 3 cysteines and the GTP-derived substrate.</text>
</comment>
<dbReference type="InterPro" id="IPR058240">
    <property type="entry name" value="rSAM_sf"/>
</dbReference>
<dbReference type="InterPro" id="IPR013785">
    <property type="entry name" value="Aldolase_TIM"/>
</dbReference>
<feature type="binding site" evidence="12">
    <location>
        <position position="27"/>
    </location>
    <ligand>
        <name>[4Fe-4S] cluster</name>
        <dbReference type="ChEBI" id="CHEBI:49883"/>
        <label>1</label>
        <note>4Fe-4S-S-AdoMet</note>
    </ligand>
</feature>
<dbReference type="PROSITE" id="PS01305">
    <property type="entry name" value="MOAA_NIFB_PQQE"/>
    <property type="match status" value="1"/>
</dbReference>
<evidence type="ECO:0000256" key="11">
    <source>
        <dbReference type="ARBA" id="ARBA00048697"/>
    </source>
</evidence>
<protein>
    <recommendedName>
        <fullName evidence="1 12">GTP 3',8-cyclase</fullName>
        <ecNumber evidence="1 12">4.1.99.22</ecNumber>
    </recommendedName>
    <alternativeName>
        <fullName evidence="12">Molybdenum cofactor biosynthesis protein A</fullName>
    </alternativeName>
</protein>
<dbReference type="AlphaFoldDB" id="A0A1T4MEZ1"/>
<dbReference type="EC" id="4.1.99.22" evidence="1 12"/>
<dbReference type="Pfam" id="PF04055">
    <property type="entry name" value="Radical_SAM"/>
    <property type="match status" value="1"/>
</dbReference>
<feature type="binding site" evidence="12">
    <location>
        <position position="253"/>
    </location>
    <ligand>
        <name>[4Fe-4S] cluster</name>
        <dbReference type="ChEBI" id="CHEBI:49883"/>
        <label>2</label>
        <note>4Fe-4S-substrate</note>
    </ligand>
</feature>
<dbReference type="SFLD" id="SFLDS00029">
    <property type="entry name" value="Radical_SAM"/>
    <property type="match status" value="1"/>
</dbReference>
<dbReference type="PROSITE" id="PS51918">
    <property type="entry name" value="RADICAL_SAM"/>
    <property type="match status" value="1"/>
</dbReference>
<dbReference type="InterPro" id="IPR006638">
    <property type="entry name" value="Elp3/MiaA/NifB-like_rSAM"/>
</dbReference>
<evidence type="ECO:0000256" key="6">
    <source>
        <dbReference type="ARBA" id="ARBA00023004"/>
    </source>
</evidence>
<accession>A0A1T4MEZ1</accession>
<evidence type="ECO:0000256" key="7">
    <source>
        <dbReference type="ARBA" id="ARBA00023014"/>
    </source>
</evidence>
<feature type="binding site" evidence="12">
    <location>
        <position position="20"/>
    </location>
    <ligand>
        <name>[4Fe-4S] cluster</name>
        <dbReference type="ChEBI" id="CHEBI:49883"/>
        <label>1</label>
        <note>4Fe-4S-S-AdoMet</note>
    </ligand>
</feature>
<dbReference type="SFLD" id="SFLDG01383">
    <property type="entry name" value="cyclic_pyranopterin_phosphate"/>
    <property type="match status" value="1"/>
</dbReference>
<feature type="binding site" evidence="12">
    <location>
        <position position="63"/>
    </location>
    <ligand>
        <name>GTP</name>
        <dbReference type="ChEBI" id="CHEBI:37565"/>
    </ligand>
</feature>
<dbReference type="SFLD" id="SFLDG01386">
    <property type="entry name" value="main_SPASM_domain-containing"/>
    <property type="match status" value="1"/>
</dbReference>
<dbReference type="InterPro" id="IPR007197">
    <property type="entry name" value="rSAM"/>
</dbReference>
<evidence type="ECO:0000256" key="4">
    <source>
        <dbReference type="ARBA" id="ARBA00022723"/>
    </source>
</evidence>
<dbReference type="SFLD" id="SFLDG01067">
    <property type="entry name" value="SPASM/twitch_domain_containing"/>
    <property type="match status" value="1"/>
</dbReference>
<dbReference type="OrthoDB" id="9763993at2"/>
<dbReference type="InterPro" id="IPR010505">
    <property type="entry name" value="MoaA_twitch"/>
</dbReference>
<dbReference type="GO" id="GO:0006777">
    <property type="term" value="P:Mo-molybdopterin cofactor biosynthetic process"/>
    <property type="evidence" value="ECO:0007669"/>
    <property type="project" value="UniProtKB-UniRule"/>
</dbReference>
<keyword evidence="5 12" id="KW-0547">Nucleotide-binding</keyword>
<dbReference type="GO" id="GO:0005525">
    <property type="term" value="F:GTP binding"/>
    <property type="evidence" value="ECO:0007669"/>
    <property type="project" value="UniProtKB-UniRule"/>
</dbReference>
<evidence type="ECO:0000256" key="10">
    <source>
        <dbReference type="ARBA" id="ARBA00023239"/>
    </source>
</evidence>
<keyword evidence="15" id="KW-1185">Reference proteome</keyword>
<feature type="binding site" evidence="12">
    <location>
        <position position="13"/>
    </location>
    <ligand>
        <name>GTP</name>
        <dbReference type="ChEBI" id="CHEBI:37565"/>
    </ligand>
</feature>
<comment type="similarity">
    <text evidence="12">Belongs to the radical SAM superfamily. MoaA family.</text>
</comment>
<keyword evidence="3 12" id="KW-0949">S-adenosyl-L-methionine</keyword>
<comment type="catalytic activity">
    <reaction evidence="11 12">
        <text>GTP + AH2 + S-adenosyl-L-methionine = (8S)-3',8-cyclo-7,8-dihydroguanosine 5'-triphosphate + 5'-deoxyadenosine + L-methionine + A + H(+)</text>
        <dbReference type="Rhea" id="RHEA:49576"/>
        <dbReference type="ChEBI" id="CHEBI:13193"/>
        <dbReference type="ChEBI" id="CHEBI:15378"/>
        <dbReference type="ChEBI" id="CHEBI:17319"/>
        <dbReference type="ChEBI" id="CHEBI:17499"/>
        <dbReference type="ChEBI" id="CHEBI:37565"/>
        <dbReference type="ChEBI" id="CHEBI:57844"/>
        <dbReference type="ChEBI" id="CHEBI:59789"/>
        <dbReference type="ChEBI" id="CHEBI:131766"/>
        <dbReference type="EC" id="4.1.99.22"/>
    </reaction>
</comment>
<evidence type="ECO:0000256" key="9">
    <source>
        <dbReference type="ARBA" id="ARBA00023150"/>
    </source>
</evidence>
<sequence length="326" mass="36803">MKDTFEREINYLRISITDRCNLRCLYCMPADGVELKEHEDILRLEEITEIVRAGAAVGISKIRITGGEPLVRRGVVEFIRQLKAIPGIDDIALTTNGVLLAPLAAELKAAGLNRVNVSLDTLRSDRFRELTRGGQIEKVWEGLAAALEHGLTPVKLNMVVMRGFNDDELFDFVELTRERELHVRFIELMPIGTADAWAHQRRLTMEEILLQLGRRYTLEPGPRVAGWGPARYYQVPGYRGTVGFISPISQHFCGTCNRLRLTAEGMLRPCLHARREVDIKTPLRQGARFEELVAIFQDVIGQKPQAHSMGETGWGENERKMFQIGG</sequence>
<name>A0A1T4MEZ1_9FIRM</name>
<keyword evidence="6 12" id="KW-0408">Iron</keyword>
<dbReference type="InterPro" id="IPR040064">
    <property type="entry name" value="MoaA-like"/>
</dbReference>
<dbReference type="Gene3D" id="3.20.20.70">
    <property type="entry name" value="Aldolase class I"/>
    <property type="match status" value="1"/>
</dbReference>
<keyword evidence="7 12" id="KW-0411">Iron-sulfur</keyword>
<dbReference type="GO" id="GO:0061799">
    <property type="term" value="F:cyclic pyranopterin monophosphate synthase activity"/>
    <property type="evidence" value="ECO:0007669"/>
    <property type="project" value="TreeGrafter"/>
</dbReference>
<feature type="binding site" evidence="12">
    <location>
        <position position="67"/>
    </location>
    <ligand>
        <name>S-adenosyl-L-methionine</name>
        <dbReference type="ChEBI" id="CHEBI:59789"/>
    </ligand>
</feature>
<dbReference type="UniPathway" id="UPA00344"/>
<comment type="function">
    <text evidence="12">Catalyzes the cyclization of GTP to (8S)-3',8-cyclo-7,8-dihydroguanosine 5'-triphosphate.</text>
</comment>
<dbReference type="HAMAP" id="MF_01225_B">
    <property type="entry name" value="MoaA_B"/>
    <property type="match status" value="1"/>
</dbReference>
<gene>
    <name evidence="12" type="primary">moaA</name>
    <name evidence="14" type="ORF">SAMN02745885_00551</name>
</gene>
<feature type="binding site" evidence="12">
    <location>
        <position position="118"/>
    </location>
    <ligand>
        <name>S-adenosyl-L-methionine</name>
        <dbReference type="ChEBI" id="CHEBI:59789"/>
    </ligand>
</feature>
<dbReference type="InterPro" id="IPR013483">
    <property type="entry name" value="MoaA"/>
</dbReference>
<dbReference type="PANTHER" id="PTHR22960">
    <property type="entry name" value="MOLYBDOPTERIN COFACTOR SYNTHESIS PROTEIN A"/>
    <property type="match status" value="1"/>
</dbReference>
<dbReference type="InterPro" id="IPR050105">
    <property type="entry name" value="MoCo_biosynth_MoaA/MoaC"/>
</dbReference>
<dbReference type="NCBIfam" id="NF001199">
    <property type="entry name" value="PRK00164.2-1"/>
    <property type="match status" value="1"/>
</dbReference>
<reference evidence="15" key="1">
    <citation type="submission" date="2017-02" db="EMBL/GenBank/DDBJ databases">
        <authorList>
            <person name="Varghese N."/>
            <person name="Submissions S."/>
        </authorList>
    </citation>
    <scope>NUCLEOTIDE SEQUENCE [LARGE SCALE GENOMIC DNA]</scope>
    <source>
        <strain evidence="15">DSM 16521</strain>
    </source>
</reference>
<keyword evidence="10 12" id="KW-0456">Lyase</keyword>
<keyword evidence="2 12" id="KW-0004">4Fe-4S</keyword>
<evidence type="ECO:0000256" key="5">
    <source>
        <dbReference type="ARBA" id="ARBA00022741"/>
    </source>
</evidence>
<comment type="subunit">
    <text evidence="12">Monomer and homodimer.</text>
</comment>
<dbReference type="InterPro" id="IPR000385">
    <property type="entry name" value="MoaA_NifB_PqqE_Fe-S-bd_CS"/>
</dbReference>
<dbReference type="Pfam" id="PF06463">
    <property type="entry name" value="Mob_synth_C"/>
    <property type="match status" value="1"/>
</dbReference>
<dbReference type="GO" id="GO:0046872">
    <property type="term" value="F:metal ion binding"/>
    <property type="evidence" value="ECO:0007669"/>
    <property type="project" value="UniProtKB-KW"/>
</dbReference>
<keyword evidence="4 12" id="KW-0479">Metal-binding</keyword>
<feature type="binding site" evidence="12">
    <location>
        <position position="256"/>
    </location>
    <ligand>
        <name>[4Fe-4S] cluster</name>
        <dbReference type="ChEBI" id="CHEBI:49883"/>
        <label>2</label>
        <note>4Fe-4S-substrate</note>
    </ligand>
</feature>
<evidence type="ECO:0000256" key="8">
    <source>
        <dbReference type="ARBA" id="ARBA00023134"/>
    </source>
</evidence>
<comment type="pathway">
    <text evidence="12">Cofactor biosynthesis; molybdopterin biosynthesis.</text>
</comment>
<keyword evidence="9 12" id="KW-0501">Molybdenum cofactor biosynthesis</keyword>
<evidence type="ECO:0000256" key="1">
    <source>
        <dbReference type="ARBA" id="ARBA00012167"/>
    </source>
</evidence>
<dbReference type="RefSeq" id="WP_078664687.1">
    <property type="nucleotide sequence ID" value="NZ_FUXM01000004.1"/>
</dbReference>
<dbReference type="NCBIfam" id="TIGR02666">
    <property type="entry name" value="moaA"/>
    <property type="match status" value="1"/>
</dbReference>
<feature type="binding site" evidence="12">
    <location>
        <position position="270"/>
    </location>
    <ligand>
        <name>[4Fe-4S] cluster</name>
        <dbReference type="ChEBI" id="CHEBI:49883"/>
        <label>2</label>
        <note>4Fe-4S-substrate</note>
    </ligand>
</feature>
<organism evidence="14 15">
    <name type="scientific">Carboxydocella sporoproducens DSM 16521</name>
    <dbReference type="NCBI Taxonomy" id="1121270"/>
    <lineage>
        <taxon>Bacteria</taxon>
        <taxon>Bacillati</taxon>
        <taxon>Bacillota</taxon>
        <taxon>Clostridia</taxon>
        <taxon>Eubacteriales</taxon>
        <taxon>Clostridiales Family XVI. Incertae Sedis</taxon>
        <taxon>Carboxydocella</taxon>
    </lineage>
</organism>
<feature type="binding site" evidence="12">
    <location>
        <position position="26"/>
    </location>
    <ligand>
        <name>S-adenosyl-L-methionine</name>
        <dbReference type="ChEBI" id="CHEBI:59789"/>
    </ligand>
</feature>